<proteinExistence type="predicted"/>
<organism evidence="2 3">
    <name type="scientific">Modicisalibacter xianhensis</name>
    <dbReference type="NCBI Taxonomy" id="442341"/>
    <lineage>
        <taxon>Bacteria</taxon>
        <taxon>Pseudomonadati</taxon>
        <taxon>Pseudomonadota</taxon>
        <taxon>Gammaproteobacteria</taxon>
        <taxon>Oceanospirillales</taxon>
        <taxon>Halomonadaceae</taxon>
        <taxon>Modicisalibacter</taxon>
    </lineage>
</organism>
<reference evidence="2 3" key="1">
    <citation type="submission" date="2019-03" db="EMBL/GenBank/DDBJ databases">
        <title>Freshwater and sediment microbial communities from various areas in North America, analyzing microbe dynamics in response to fracking.</title>
        <authorList>
            <person name="Lamendella R."/>
        </authorList>
    </citation>
    <scope>NUCLEOTIDE SEQUENCE [LARGE SCALE GENOMIC DNA]</scope>
    <source>
        <strain evidence="2 3">6_TX</strain>
    </source>
</reference>
<keyword evidence="1" id="KW-0812">Transmembrane</keyword>
<dbReference type="AlphaFoldDB" id="A0A4R8FPQ9"/>
<protein>
    <submittedName>
        <fullName evidence="2">Uncharacterized protein</fullName>
    </submittedName>
</protein>
<dbReference type="EMBL" id="SOEC01000017">
    <property type="protein sequence ID" value="TDX26028.1"/>
    <property type="molecule type" value="Genomic_DNA"/>
</dbReference>
<feature type="transmembrane region" description="Helical" evidence="1">
    <location>
        <begin position="29"/>
        <end position="47"/>
    </location>
</feature>
<gene>
    <name evidence="2" type="ORF">DFO67_11710</name>
</gene>
<name>A0A4R8FPQ9_9GAMM</name>
<evidence type="ECO:0000313" key="2">
    <source>
        <dbReference type="EMBL" id="TDX26028.1"/>
    </source>
</evidence>
<evidence type="ECO:0000256" key="1">
    <source>
        <dbReference type="SAM" id="Phobius"/>
    </source>
</evidence>
<keyword evidence="1" id="KW-0472">Membrane</keyword>
<evidence type="ECO:0000313" key="3">
    <source>
        <dbReference type="Proteomes" id="UP000294489"/>
    </source>
</evidence>
<accession>A0A4R8FPQ9</accession>
<dbReference type="Proteomes" id="UP000294489">
    <property type="component" value="Unassembled WGS sequence"/>
</dbReference>
<sequence length="53" mass="5528">MRNSRKYSANDDATCYPGERIALGGPSPLVLALALALALALGHILMIKRGCGS</sequence>
<comment type="caution">
    <text evidence="2">The sequence shown here is derived from an EMBL/GenBank/DDBJ whole genome shotgun (WGS) entry which is preliminary data.</text>
</comment>
<keyword evidence="1" id="KW-1133">Transmembrane helix</keyword>